<keyword evidence="2" id="KW-1185">Reference proteome</keyword>
<dbReference type="EMBL" id="CP069039">
    <property type="protein sequence ID" value="QRD04504.1"/>
    <property type="molecule type" value="Genomic_DNA"/>
</dbReference>
<name>A0A7U2I7A6_PHANO</name>
<organism evidence="1 2">
    <name type="scientific">Phaeosphaeria nodorum (strain SN15 / ATCC MYA-4574 / FGSC 10173)</name>
    <name type="common">Glume blotch fungus</name>
    <name type="synonym">Parastagonospora nodorum</name>
    <dbReference type="NCBI Taxonomy" id="321614"/>
    <lineage>
        <taxon>Eukaryota</taxon>
        <taxon>Fungi</taxon>
        <taxon>Dikarya</taxon>
        <taxon>Ascomycota</taxon>
        <taxon>Pezizomycotina</taxon>
        <taxon>Dothideomycetes</taxon>
        <taxon>Pleosporomycetidae</taxon>
        <taxon>Pleosporales</taxon>
        <taxon>Pleosporineae</taxon>
        <taxon>Phaeosphaeriaceae</taxon>
        <taxon>Parastagonospora</taxon>
    </lineage>
</organism>
<dbReference type="Proteomes" id="UP000663193">
    <property type="component" value="Chromosome 17"/>
</dbReference>
<dbReference type="RefSeq" id="XP_001800719.1">
    <property type="nucleotide sequence ID" value="XM_001800667.1"/>
</dbReference>
<evidence type="ECO:0000313" key="2">
    <source>
        <dbReference type="Proteomes" id="UP000663193"/>
    </source>
</evidence>
<gene>
    <name evidence="1" type="ORF">JI435_104490</name>
</gene>
<dbReference type="AlphaFoldDB" id="A0A7U2I7A6"/>
<dbReference type="KEGG" id="pno:SNOG_10449"/>
<proteinExistence type="predicted"/>
<sequence length="101" mass="11884">MSWICEDDWEDQDLALKYKEEEDPGGVLEQVRNEAMDDGTYWSLQKEAYKTRREAILRMFRSFVNATCIDICWLDEFREPNLSIPLFPSARSIRLSGLTTE</sequence>
<reference evidence="2" key="1">
    <citation type="journal article" date="2021" name="BMC Genomics">
        <title>Chromosome-level genome assembly and manually-curated proteome of model necrotroph Parastagonospora nodorum Sn15 reveals a genome-wide trove of candidate effector homologs, and redundancy of virulence-related functions within an accessory chromosome.</title>
        <authorList>
            <person name="Bertazzoni S."/>
            <person name="Jones D.A.B."/>
            <person name="Phan H.T."/>
            <person name="Tan K.-C."/>
            <person name="Hane J.K."/>
        </authorList>
    </citation>
    <scope>NUCLEOTIDE SEQUENCE [LARGE SCALE GENOMIC DNA]</scope>
    <source>
        <strain evidence="2">SN15 / ATCC MYA-4574 / FGSC 10173)</strain>
    </source>
</reference>
<dbReference type="VEuPathDB" id="FungiDB:JI435_104490"/>
<accession>A0A7U2I7A6</accession>
<protein>
    <submittedName>
        <fullName evidence="1">Uncharacterized protein</fullName>
    </submittedName>
</protein>
<evidence type="ECO:0000313" key="1">
    <source>
        <dbReference type="EMBL" id="QRD04504.1"/>
    </source>
</evidence>